<keyword evidence="4" id="KW-1185">Reference proteome</keyword>
<keyword evidence="2" id="KW-1133">Transmembrane helix</keyword>
<feature type="compositionally biased region" description="Polar residues" evidence="1">
    <location>
        <begin position="176"/>
        <end position="186"/>
    </location>
</feature>
<feature type="transmembrane region" description="Helical" evidence="2">
    <location>
        <begin position="132"/>
        <end position="151"/>
    </location>
</feature>
<organism evidence="3 4">
    <name type="scientific">Halosimplex aquaticum</name>
    <dbReference type="NCBI Taxonomy" id="3026162"/>
    <lineage>
        <taxon>Archaea</taxon>
        <taxon>Methanobacteriati</taxon>
        <taxon>Methanobacteriota</taxon>
        <taxon>Stenosarchaea group</taxon>
        <taxon>Halobacteria</taxon>
        <taxon>Halobacteriales</taxon>
        <taxon>Haloarculaceae</taxon>
        <taxon>Halosimplex</taxon>
    </lineage>
</organism>
<evidence type="ECO:0000313" key="3">
    <source>
        <dbReference type="EMBL" id="MFC7140649.1"/>
    </source>
</evidence>
<gene>
    <name evidence="3" type="ORF">ACFQMA_12550</name>
</gene>
<name>A0ABD5Y8E7_9EURY</name>
<evidence type="ECO:0000256" key="2">
    <source>
        <dbReference type="SAM" id="Phobius"/>
    </source>
</evidence>
<accession>A0ABD5Y8E7</accession>
<feature type="region of interest" description="Disordered" evidence="1">
    <location>
        <begin position="166"/>
        <end position="201"/>
    </location>
</feature>
<comment type="caution">
    <text evidence="3">The sequence shown here is derived from an EMBL/GenBank/DDBJ whole genome shotgun (WGS) entry which is preliminary data.</text>
</comment>
<evidence type="ECO:0000313" key="4">
    <source>
        <dbReference type="Proteomes" id="UP001596432"/>
    </source>
</evidence>
<protein>
    <submittedName>
        <fullName evidence="3">Uncharacterized protein</fullName>
    </submittedName>
</protein>
<evidence type="ECO:0000256" key="1">
    <source>
        <dbReference type="SAM" id="MobiDB-lite"/>
    </source>
</evidence>
<proteinExistence type="predicted"/>
<dbReference type="GeneID" id="78820950"/>
<dbReference type="Proteomes" id="UP001596432">
    <property type="component" value="Unassembled WGS sequence"/>
</dbReference>
<feature type="transmembrane region" description="Helical" evidence="2">
    <location>
        <begin position="20"/>
        <end position="40"/>
    </location>
</feature>
<reference evidence="3 4" key="1">
    <citation type="journal article" date="2019" name="Int. J. Syst. Evol. Microbiol.">
        <title>The Global Catalogue of Microorganisms (GCM) 10K type strain sequencing project: providing services to taxonomists for standard genome sequencing and annotation.</title>
        <authorList>
            <consortium name="The Broad Institute Genomics Platform"/>
            <consortium name="The Broad Institute Genome Sequencing Center for Infectious Disease"/>
            <person name="Wu L."/>
            <person name="Ma J."/>
        </authorList>
    </citation>
    <scope>NUCLEOTIDE SEQUENCE [LARGE SCALE GENOMIC DNA]</scope>
    <source>
        <strain evidence="3 4">XZYJT29</strain>
    </source>
</reference>
<dbReference type="AlphaFoldDB" id="A0ABD5Y8E7"/>
<dbReference type="RefSeq" id="WP_274321745.1">
    <property type="nucleotide sequence ID" value="NZ_CP118158.1"/>
</dbReference>
<feature type="transmembrane region" description="Helical" evidence="2">
    <location>
        <begin position="52"/>
        <end position="78"/>
    </location>
</feature>
<sequence length="201" mass="20294">MNLDSDTVQRAVGPEAVESASKVLLGTGALVFVLLLASLLPGLDRLLPETRVTLAAVIGALATLAVVGLLLYLASGLAALTRLALDGPAAIVEHVASAVHWLVVLAAVLVAHAGLAPAVTPLLDGARGTYDVAFLLLALAPLVIVAARLSVAVDPLAELVADSVAGDSERAEASESNRATGETASSADAPDWTPDGDRQSD</sequence>
<keyword evidence="2" id="KW-0812">Transmembrane</keyword>
<keyword evidence="2" id="KW-0472">Membrane</keyword>
<feature type="transmembrane region" description="Helical" evidence="2">
    <location>
        <begin position="98"/>
        <end position="120"/>
    </location>
</feature>
<dbReference type="EMBL" id="JBHTAS010000001">
    <property type="protein sequence ID" value="MFC7140649.1"/>
    <property type="molecule type" value="Genomic_DNA"/>
</dbReference>